<name>B9D1Z2_CAMRE</name>
<gene>
    <name evidence="1" type="ORF">CAMRE0001_0866</name>
</gene>
<evidence type="ECO:0000313" key="2">
    <source>
        <dbReference type="Proteomes" id="UP000003082"/>
    </source>
</evidence>
<protein>
    <submittedName>
        <fullName evidence="1">Uncharacterized protein</fullName>
    </submittedName>
</protein>
<organism evidence="1 2">
    <name type="scientific">Campylobacter rectus RM3267</name>
    <dbReference type="NCBI Taxonomy" id="553218"/>
    <lineage>
        <taxon>Bacteria</taxon>
        <taxon>Pseudomonadati</taxon>
        <taxon>Campylobacterota</taxon>
        <taxon>Epsilonproteobacteria</taxon>
        <taxon>Campylobacterales</taxon>
        <taxon>Campylobacteraceae</taxon>
        <taxon>Campylobacter</taxon>
    </lineage>
</organism>
<reference evidence="1 2" key="1">
    <citation type="submission" date="2008-08" db="EMBL/GenBank/DDBJ databases">
        <authorList>
            <person name="Madupu R."/>
            <person name="Durkin A.S."/>
            <person name="Torralba M."/>
            <person name="Methe B."/>
            <person name="Sutton G.G."/>
            <person name="Strausberg R.L."/>
            <person name="Nelson K.E."/>
        </authorList>
    </citation>
    <scope>NUCLEOTIDE SEQUENCE [LARGE SCALE GENOMIC DNA]</scope>
    <source>
        <strain evidence="1 2">RM3267</strain>
    </source>
</reference>
<sequence>MATANLAAGALNPFRCDYLNLTGRAFKFLTATNASKI</sequence>
<accession>B9D1Z2</accession>
<evidence type="ECO:0000313" key="1">
    <source>
        <dbReference type="EMBL" id="EEF13946.1"/>
    </source>
</evidence>
<dbReference type="Proteomes" id="UP000003082">
    <property type="component" value="Unassembled WGS sequence"/>
</dbReference>
<comment type="caution">
    <text evidence="1">The sequence shown here is derived from an EMBL/GenBank/DDBJ whole genome shotgun (WGS) entry which is preliminary data.</text>
</comment>
<keyword evidence="2" id="KW-1185">Reference proteome</keyword>
<dbReference type="AlphaFoldDB" id="B9D1Z2"/>
<proteinExistence type="predicted"/>
<dbReference type="EMBL" id="ACFU01000011">
    <property type="protein sequence ID" value="EEF13946.1"/>
    <property type="molecule type" value="Genomic_DNA"/>
</dbReference>